<gene>
    <name evidence="2" type="ORF">C667_19198</name>
</gene>
<proteinExistence type="predicted"/>
<dbReference type="EMBL" id="AMXF01000225">
    <property type="protein sequence ID" value="ENO95404.1"/>
    <property type="molecule type" value="Genomic_DNA"/>
</dbReference>
<dbReference type="InterPro" id="IPR006311">
    <property type="entry name" value="TAT_signal"/>
</dbReference>
<reference evidence="2 3" key="1">
    <citation type="submission" date="2012-09" db="EMBL/GenBank/DDBJ databases">
        <title>Draft Genome Sequences of 6 Strains from Genus Thauera.</title>
        <authorList>
            <person name="Liu B."/>
            <person name="Shapleigh J.P."/>
            <person name="Frostegard A.H."/>
        </authorList>
    </citation>
    <scope>NUCLEOTIDE SEQUENCE [LARGE SCALE GENOMIC DNA]</scope>
    <source>
        <strain evidence="2 3">B4P</strain>
    </source>
</reference>
<sequence>MSNSLPENSVERRRKVLKGALAASGVVTMGYSGSALASFNCIQKTTLEAPINGGQLVQAVPNEYLGWKWQSITVSADGDADGLHPGWFTYAGTAYSVQLNKQGNDWTATGDPVYATSLPPANTTAVSMQLLVLYDSSSAGYVRATPSPYRAGPAASPGTSQPAALPQPITDSCHASLIPGTSGSGG</sequence>
<evidence type="ECO:0000313" key="2">
    <source>
        <dbReference type="EMBL" id="ENO95404.1"/>
    </source>
</evidence>
<comment type="caution">
    <text evidence="2">The sequence shown here is derived from an EMBL/GenBank/DDBJ whole genome shotgun (WGS) entry which is preliminary data.</text>
</comment>
<dbReference type="Proteomes" id="UP000013047">
    <property type="component" value="Unassembled WGS sequence"/>
</dbReference>
<feature type="region of interest" description="Disordered" evidence="1">
    <location>
        <begin position="148"/>
        <end position="186"/>
    </location>
</feature>
<dbReference type="OrthoDB" id="8527971at2"/>
<organism evidence="2 3">
    <name type="scientific">Thauera phenylacetica B4P</name>
    <dbReference type="NCBI Taxonomy" id="1234382"/>
    <lineage>
        <taxon>Bacteria</taxon>
        <taxon>Pseudomonadati</taxon>
        <taxon>Pseudomonadota</taxon>
        <taxon>Betaproteobacteria</taxon>
        <taxon>Rhodocyclales</taxon>
        <taxon>Zoogloeaceae</taxon>
        <taxon>Thauera</taxon>
    </lineage>
</organism>
<evidence type="ECO:0000313" key="3">
    <source>
        <dbReference type="Proteomes" id="UP000013047"/>
    </source>
</evidence>
<name>N6ZTH5_9RHOO</name>
<dbReference type="RefSeq" id="WP_004376192.1">
    <property type="nucleotide sequence ID" value="NZ_AMXF01000225.1"/>
</dbReference>
<keyword evidence="3" id="KW-1185">Reference proteome</keyword>
<dbReference type="AlphaFoldDB" id="N6ZTH5"/>
<dbReference type="PROSITE" id="PS51318">
    <property type="entry name" value="TAT"/>
    <property type="match status" value="1"/>
</dbReference>
<evidence type="ECO:0000256" key="1">
    <source>
        <dbReference type="SAM" id="MobiDB-lite"/>
    </source>
</evidence>
<accession>N6ZTH5</accession>
<protein>
    <submittedName>
        <fullName evidence="2">Uncharacterized protein</fullName>
    </submittedName>
</protein>